<feature type="region of interest" description="Disordered" evidence="1">
    <location>
        <begin position="437"/>
        <end position="481"/>
    </location>
</feature>
<protein>
    <recommendedName>
        <fullName evidence="2">Piwi domain-containing protein</fullName>
    </recommendedName>
</protein>
<keyword evidence="4" id="KW-1185">Reference proteome</keyword>
<dbReference type="SMART" id="SM00950">
    <property type="entry name" value="Piwi"/>
    <property type="match status" value="1"/>
</dbReference>
<dbReference type="SUPFAM" id="SSF53098">
    <property type="entry name" value="Ribonuclease H-like"/>
    <property type="match status" value="1"/>
</dbReference>
<reference evidence="3 4" key="1">
    <citation type="submission" date="2024-02" db="EMBL/GenBank/DDBJ databases">
        <title>De novo assembly and annotation of 12 fungi associated with fruit tree decline syndrome in Ontario, Canada.</title>
        <authorList>
            <person name="Sulman M."/>
            <person name="Ellouze W."/>
            <person name="Ilyukhin E."/>
        </authorList>
    </citation>
    <scope>NUCLEOTIDE SEQUENCE [LARGE SCALE GENOMIC DNA]</scope>
    <source>
        <strain evidence="3 4">M169</strain>
    </source>
</reference>
<accession>A0ABR1PCT4</accession>
<feature type="compositionally biased region" description="Basic residues" evidence="1">
    <location>
        <begin position="455"/>
        <end position="465"/>
    </location>
</feature>
<proteinExistence type="predicted"/>
<gene>
    <name evidence="3" type="ORF">SLS63_004867</name>
</gene>
<dbReference type="Pfam" id="PF02170">
    <property type="entry name" value="PAZ"/>
    <property type="match status" value="1"/>
</dbReference>
<dbReference type="SMART" id="SM01163">
    <property type="entry name" value="DUF1785"/>
    <property type="match status" value="1"/>
</dbReference>
<sequence>MADRGRGRGRGRGDGAARGGPSRGGAFPPARGGGDRGRGGGDRGGRGGYRGGGDRGGGDRGAFRGGGDRGRGGGDRGGRGGGRPAAQVYTPPTGGVPVPDAQVKAIEDARQKARKSPDFAMSSLSLDGSNVMPARPGYGTEGQPITVYANYVQLAPPSDLTLYSYDVAEIKPEVVGKKRTQIIRLLISESTDLAAYQNDMVTDFKSTLISRKKLDFEGTEKAIEVTYKAEGEDDPKEKAPKYKVSVKYTKTMTVGDLMSFLTSTNPAVQYDSKLEMIQGLNIFLKHWAKSTNNLATIGSSKTFSMSGNADKLDLGRGLTALRGFFTSVRAATNRILVNINVSHGAFYNEGQLTALMTAYGLRYDLSGLRSLEKFLKRVRVRTTHLKEKKNKKGEVVHRPKTIFGLAKKSDGQGPNRPRVSEFGAGPKHVEFWLEDRPTTAASSSAPGAEPAQPASKKKGKGKGGKGKAEAPATAGPQPASAGTGRYISVYDHFKNTYNITCGDDYPVVNVGTDKNPSYLPAEVCVVLPGQSAMAKLSGDQTRNMIRFAVRGPWLNAQSIVNDGLLTGGLSTESNPLLAQFGINAGRNLITVPARVLQEPKVFYKNNKPVNVAFGSWNMENVMFNKPGNMKRWSWVAIRDGRRSFYTMDDLDATVGRFSASLRKNGVSFVGAELLRGQEITLRSSSDPDLDKLFERASKGLDLLLVILPGRDKSDNTELYSYIKTLGDTKYGIHTICVVGSKFTGGRGEDQYFANVALKFNLKLGGNNQMVDPSRLSFLNDDKTMVIGMDVTHPSPGSSSSAPSVASLVGSIDKHLGQWPGILSIQSKARQEMVSDLTPMLKTALHNWTTLGKHASLPENIIDYRDGVSEGQYQTVYDEEIPRMRQACAEIYPADWTKRGLPRLTVIIVGKRHHTRFYPSQTKDMDRGGNCKPGTIIDRGVTEEGIWDFYLQSHAVIQGTGRPAHYVVVLDEIFRDRAKKLKSPKPQESAANELERITQALCYSYSRATKAVSLCTPAYHADILCERARRYMADLFEGGSDDASSVAGGASSAVAATVKIHPKLEKTMFYI</sequence>
<name>A0ABR1PCT4_DIAER</name>
<dbReference type="InterPro" id="IPR045246">
    <property type="entry name" value="Piwi_ago-like"/>
</dbReference>
<dbReference type="CDD" id="cd02846">
    <property type="entry name" value="PAZ_argonaute_like"/>
    <property type="match status" value="1"/>
</dbReference>
<dbReference type="Proteomes" id="UP001430848">
    <property type="component" value="Unassembled WGS sequence"/>
</dbReference>
<dbReference type="CDD" id="cd04657">
    <property type="entry name" value="Piwi_ago-like"/>
    <property type="match status" value="1"/>
</dbReference>
<dbReference type="InterPro" id="IPR032474">
    <property type="entry name" value="Argonaute_N"/>
</dbReference>
<feature type="compositionally biased region" description="Low complexity" evidence="1">
    <location>
        <begin position="84"/>
        <end position="99"/>
    </location>
</feature>
<dbReference type="InterPro" id="IPR036397">
    <property type="entry name" value="RNaseH_sf"/>
</dbReference>
<dbReference type="Gene3D" id="2.170.260.10">
    <property type="entry name" value="paz domain"/>
    <property type="match status" value="1"/>
</dbReference>
<dbReference type="InterPro" id="IPR036085">
    <property type="entry name" value="PAZ_dom_sf"/>
</dbReference>
<feature type="region of interest" description="Disordered" evidence="1">
    <location>
        <begin position="385"/>
        <end position="424"/>
    </location>
</feature>
<dbReference type="Pfam" id="PF08699">
    <property type="entry name" value="ArgoL1"/>
    <property type="match status" value="1"/>
</dbReference>
<dbReference type="EMBL" id="JAKNSF020000019">
    <property type="protein sequence ID" value="KAK7732612.1"/>
    <property type="molecule type" value="Genomic_DNA"/>
</dbReference>
<feature type="compositionally biased region" description="Basic and acidic residues" evidence="1">
    <location>
        <begin position="52"/>
        <end position="78"/>
    </location>
</feature>
<evidence type="ECO:0000313" key="4">
    <source>
        <dbReference type="Proteomes" id="UP001430848"/>
    </source>
</evidence>
<dbReference type="Pfam" id="PF16488">
    <property type="entry name" value="ArgoL2"/>
    <property type="match status" value="1"/>
</dbReference>
<dbReference type="InterPro" id="IPR003165">
    <property type="entry name" value="Piwi"/>
</dbReference>
<dbReference type="Pfam" id="PF16486">
    <property type="entry name" value="ArgoN"/>
    <property type="match status" value="1"/>
</dbReference>
<feature type="compositionally biased region" description="Basic and acidic residues" evidence="1">
    <location>
        <begin position="1"/>
        <end position="15"/>
    </location>
</feature>
<dbReference type="InterPro" id="IPR014811">
    <property type="entry name" value="ArgoL1"/>
</dbReference>
<evidence type="ECO:0000256" key="1">
    <source>
        <dbReference type="SAM" id="MobiDB-lite"/>
    </source>
</evidence>
<dbReference type="Pfam" id="PF02171">
    <property type="entry name" value="Piwi"/>
    <property type="match status" value="1"/>
</dbReference>
<dbReference type="InterPro" id="IPR032472">
    <property type="entry name" value="ArgoL2"/>
</dbReference>
<feature type="domain" description="Piwi" evidence="2">
    <location>
        <begin position="702"/>
        <end position="1032"/>
    </location>
</feature>
<dbReference type="Gene3D" id="3.40.50.2300">
    <property type="match status" value="1"/>
</dbReference>
<evidence type="ECO:0000259" key="2">
    <source>
        <dbReference type="PROSITE" id="PS50822"/>
    </source>
</evidence>
<dbReference type="InterPro" id="IPR003100">
    <property type="entry name" value="PAZ_dom"/>
</dbReference>
<feature type="compositionally biased region" description="Basic and acidic residues" evidence="1">
    <location>
        <begin position="33"/>
        <end position="45"/>
    </location>
</feature>
<dbReference type="SUPFAM" id="SSF101690">
    <property type="entry name" value="PAZ domain"/>
    <property type="match status" value="2"/>
</dbReference>
<organism evidence="3 4">
    <name type="scientific">Diaporthe eres</name>
    <name type="common">Phomopsis oblonga</name>
    <dbReference type="NCBI Taxonomy" id="83184"/>
    <lineage>
        <taxon>Eukaryota</taxon>
        <taxon>Fungi</taxon>
        <taxon>Dikarya</taxon>
        <taxon>Ascomycota</taxon>
        <taxon>Pezizomycotina</taxon>
        <taxon>Sordariomycetes</taxon>
        <taxon>Sordariomycetidae</taxon>
        <taxon>Diaporthales</taxon>
        <taxon>Diaporthaceae</taxon>
        <taxon>Diaporthe</taxon>
        <taxon>Diaporthe eres species complex</taxon>
    </lineage>
</organism>
<dbReference type="PANTHER" id="PTHR22891">
    <property type="entry name" value="EUKARYOTIC TRANSLATION INITIATION FACTOR 2C"/>
    <property type="match status" value="1"/>
</dbReference>
<dbReference type="InterPro" id="IPR012337">
    <property type="entry name" value="RNaseH-like_sf"/>
</dbReference>
<feature type="compositionally biased region" description="Low complexity" evidence="1">
    <location>
        <begin position="438"/>
        <end position="454"/>
    </location>
</feature>
<dbReference type="PROSITE" id="PS50822">
    <property type="entry name" value="PIWI"/>
    <property type="match status" value="1"/>
</dbReference>
<feature type="region of interest" description="Disordered" evidence="1">
    <location>
        <begin position="1"/>
        <end position="99"/>
    </location>
</feature>
<comment type="caution">
    <text evidence="3">The sequence shown here is derived from an EMBL/GenBank/DDBJ whole genome shotgun (WGS) entry which is preliminary data.</text>
</comment>
<dbReference type="Gene3D" id="3.30.420.10">
    <property type="entry name" value="Ribonuclease H-like superfamily/Ribonuclease H"/>
    <property type="match status" value="1"/>
</dbReference>
<evidence type="ECO:0000313" key="3">
    <source>
        <dbReference type="EMBL" id="KAK7732612.1"/>
    </source>
</evidence>